<reference evidence="1" key="3">
    <citation type="submission" date="2023-08" db="EMBL/GenBank/DDBJ databases">
        <authorList>
            <person name="Sun Q."/>
            <person name="Ohkuma M."/>
        </authorList>
    </citation>
    <scope>NUCLEOTIDE SEQUENCE</scope>
    <source>
        <strain evidence="1">JCM 4205</strain>
    </source>
</reference>
<dbReference type="Pfam" id="PF14435">
    <property type="entry name" value="SUKH-4"/>
    <property type="match status" value="1"/>
</dbReference>
<dbReference type="GeneID" id="95452324"/>
<dbReference type="Proteomes" id="UP000326029">
    <property type="component" value="Chromosome"/>
</dbReference>
<evidence type="ECO:0000313" key="3">
    <source>
        <dbReference type="Proteomes" id="UP000326029"/>
    </source>
</evidence>
<reference evidence="1 4" key="1">
    <citation type="journal article" date="2014" name="Int. J. Syst. Evol. Microbiol.">
        <title>Complete genome sequence of Corynebacterium casei LMG S-19264T (=DSM 44701T), isolated from a smear-ripened cheese.</title>
        <authorList>
            <consortium name="US DOE Joint Genome Institute (JGI-PGF)"/>
            <person name="Walter F."/>
            <person name="Albersmeier A."/>
            <person name="Kalinowski J."/>
            <person name="Ruckert C."/>
        </authorList>
    </citation>
    <scope>NUCLEOTIDE SEQUENCE [LARGE SCALE GENOMIC DNA]</scope>
    <source>
        <strain evidence="1 4">JCM 4205</strain>
    </source>
</reference>
<sequence>MANQVPHPALGHFGHQGMRQLILPSFSTGVNEDARTMLQQIGVPLHVAFYFTAAGDTDALPLAMFAGHHGHRIDKTQTSWVRIGTDGLAHVAVSTEGTIHAVFLDGIEPDMFVSSDLNAFIQSLAALDRHLGIIAGSRDLTDGAAAYRDLNTELRRIDPAAFAQRENWWPRVLDDVRHTLNIGFSAAFEYTDEHGHQQIVTEATGPGRPHPEELIWQRLKVQGVTPGQITRVYCELEACMMPGHYCAAWMARQFPAAQFTHAFDYGPTAESREEGIKALIRYTAEQAQR</sequence>
<gene>
    <name evidence="2" type="ORF">CP977_00750</name>
    <name evidence="1" type="ORF">GCM10010497_59910</name>
</gene>
<dbReference type="EMBL" id="CP023693">
    <property type="protein sequence ID" value="QEV30903.1"/>
    <property type="molecule type" value="Genomic_DNA"/>
</dbReference>
<dbReference type="InterPro" id="IPR025851">
    <property type="entry name" value="SUKH-4"/>
</dbReference>
<proteinExistence type="predicted"/>
<dbReference type="Pfam" id="PF14440">
    <property type="entry name" value="XOO_2897-deam"/>
    <property type="match status" value="1"/>
</dbReference>
<evidence type="ECO:0000313" key="1">
    <source>
        <dbReference type="EMBL" id="GGR48427.1"/>
    </source>
</evidence>
<reference evidence="2 3" key="2">
    <citation type="submission" date="2017-09" db="EMBL/GenBank/DDBJ databases">
        <authorList>
            <person name="Lee N."/>
            <person name="Cho B.-K."/>
        </authorList>
    </citation>
    <scope>NUCLEOTIDE SEQUENCE [LARGE SCALE GENOMIC DNA]</scope>
    <source>
        <strain evidence="2 3">ATCC 19740</strain>
    </source>
</reference>
<protein>
    <recommendedName>
        <fullName evidence="5">SUKH-4 immunity protein of toxin-antitoxin system</fullName>
    </recommendedName>
</protein>
<keyword evidence="3" id="KW-1185">Reference proteome</keyword>
<name>A0AAV4KRU5_9ACTN</name>
<accession>A0AAV4KRU5</accession>
<dbReference type="Proteomes" id="UP000642014">
    <property type="component" value="Unassembled WGS sequence"/>
</dbReference>
<dbReference type="InterPro" id="IPR032722">
    <property type="entry name" value="Deaminase_XOO_2897"/>
</dbReference>
<dbReference type="EMBL" id="BMSJ01000014">
    <property type="protein sequence ID" value="GGR48427.1"/>
    <property type="molecule type" value="Genomic_DNA"/>
</dbReference>
<evidence type="ECO:0000313" key="2">
    <source>
        <dbReference type="EMBL" id="QEV30903.1"/>
    </source>
</evidence>
<dbReference type="AlphaFoldDB" id="A0AAV4KRU5"/>
<evidence type="ECO:0000313" key="4">
    <source>
        <dbReference type="Proteomes" id="UP000642014"/>
    </source>
</evidence>
<evidence type="ECO:0008006" key="5">
    <source>
        <dbReference type="Google" id="ProtNLM"/>
    </source>
</evidence>
<organism evidence="1 4">
    <name type="scientific">Streptomyces cinereoruber</name>
    <dbReference type="NCBI Taxonomy" id="67260"/>
    <lineage>
        <taxon>Bacteria</taxon>
        <taxon>Bacillati</taxon>
        <taxon>Actinomycetota</taxon>
        <taxon>Actinomycetes</taxon>
        <taxon>Kitasatosporales</taxon>
        <taxon>Streptomycetaceae</taxon>
        <taxon>Streptomyces</taxon>
    </lineage>
</organism>
<dbReference type="RefSeq" id="WP_152369396.1">
    <property type="nucleotide sequence ID" value="NZ_BMSJ01000014.1"/>
</dbReference>